<dbReference type="AlphaFoldDB" id="A0A8B8F9T9"/>
<reference evidence="3" key="1">
    <citation type="submission" date="2025-08" db="UniProtKB">
        <authorList>
            <consortium name="RefSeq"/>
        </authorList>
    </citation>
    <scope>IDENTIFICATION</scope>
    <source>
        <tissue evidence="3">Whole body</tissue>
    </source>
</reference>
<protein>
    <submittedName>
        <fullName evidence="3">52 kDa repressor of the inhibitor of the protein kinase-like</fullName>
    </submittedName>
</protein>
<evidence type="ECO:0000313" key="3">
    <source>
        <dbReference type="RefSeq" id="XP_025407145.1"/>
    </source>
</evidence>
<dbReference type="InterPro" id="IPR012337">
    <property type="entry name" value="RNaseH-like_sf"/>
</dbReference>
<dbReference type="PANTHER" id="PTHR46289:SF14">
    <property type="entry name" value="DUF4371 DOMAIN-CONTAINING PROTEIN"/>
    <property type="match status" value="1"/>
</dbReference>
<dbReference type="GeneID" id="112681091"/>
<dbReference type="InterPro" id="IPR008906">
    <property type="entry name" value="HATC_C_dom"/>
</dbReference>
<gene>
    <name evidence="3" type="primary">LOC112681091</name>
</gene>
<organism evidence="2 3">
    <name type="scientific">Sipha flava</name>
    <name type="common">yellow sugarcane aphid</name>
    <dbReference type="NCBI Taxonomy" id="143950"/>
    <lineage>
        <taxon>Eukaryota</taxon>
        <taxon>Metazoa</taxon>
        <taxon>Ecdysozoa</taxon>
        <taxon>Arthropoda</taxon>
        <taxon>Hexapoda</taxon>
        <taxon>Insecta</taxon>
        <taxon>Pterygota</taxon>
        <taxon>Neoptera</taxon>
        <taxon>Paraneoptera</taxon>
        <taxon>Hemiptera</taxon>
        <taxon>Sternorrhyncha</taxon>
        <taxon>Aphidomorpha</taxon>
        <taxon>Aphidoidea</taxon>
        <taxon>Aphididae</taxon>
        <taxon>Sipha</taxon>
    </lineage>
</organism>
<dbReference type="PANTHER" id="PTHR46289">
    <property type="entry name" value="52 KDA REPRESSOR OF THE INHIBITOR OF THE PROTEIN KINASE-LIKE PROTEIN-RELATED"/>
    <property type="match status" value="1"/>
</dbReference>
<dbReference type="SUPFAM" id="SSF53098">
    <property type="entry name" value="Ribonuclease H-like"/>
    <property type="match status" value="1"/>
</dbReference>
<keyword evidence="2" id="KW-1185">Reference proteome</keyword>
<sequence length="100" mass="11602">KLWCTKIQRSRKIPNTGLEALNICNKDIYPNIYFLFKVLCTLPVSTSLLERMFSTLKRVKTYLRNTMSENRLNGLDILAVHKNIKVDAEKVLNELALKPH</sequence>
<dbReference type="RefSeq" id="XP_025407145.1">
    <property type="nucleotide sequence ID" value="XM_025551360.1"/>
</dbReference>
<evidence type="ECO:0000313" key="2">
    <source>
        <dbReference type="Proteomes" id="UP000694846"/>
    </source>
</evidence>
<dbReference type="OrthoDB" id="6621209at2759"/>
<dbReference type="Proteomes" id="UP000694846">
    <property type="component" value="Unplaced"/>
</dbReference>
<name>A0A8B8F9T9_9HEMI</name>
<feature type="domain" description="HAT C-terminal dimerisation" evidence="1">
    <location>
        <begin position="24"/>
        <end position="84"/>
    </location>
</feature>
<evidence type="ECO:0000259" key="1">
    <source>
        <dbReference type="Pfam" id="PF05699"/>
    </source>
</evidence>
<proteinExistence type="predicted"/>
<dbReference type="Pfam" id="PF05699">
    <property type="entry name" value="Dimer_Tnp_hAT"/>
    <property type="match status" value="1"/>
</dbReference>
<dbReference type="InterPro" id="IPR052958">
    <property type="entry name" value="IFN-induced_PKR_regulator"/>
</dbReference>
<feature type="non-terminal residue" evidence="3">
    <location>
        <position position="100"/>
    </location>
</feature>
<dbReference type="GO" id="GO:0046983">
    <property type="term" value="F:protein dimerization activity"/>
    <property type="evidence" value="ECO:0007669"/>
    <property type="project" value="InterPro"/>
</dbReference>
<feature type="non-terminal residue" evidence="3">
    <location>
        <position position="1"/>
    </location>
</feature>
<accession>A0A8B8F9T9</accession>